<evidence type="ECO:0000256" key="1">
    <source>
        <dbReference type="SAM" id="MobiDB-lite"/>
    </source>
</evidence>
<evidence type="ECO:0000259" key="2">
    <source>
        <dbReference type="Pfam" id="PF05618"/>
    </source>
</evidence>
<dbReference type="PANTHER" id="PTHR38037:SF2">
    <property type="entry name" value="ATP-DEPENDENT ZINC PROTEASE DOMAIN-CONTAINING PROTEIN-RELATED"/>
    <property type="match status" value="1"/>
</dbReference>
<evidence type="ECO:0000313" key="4">
    <source>
        <dbReference type="Proteomes" id="UP001621714"/>
    </source>
</evidence>
<feature type="compositionally biased region" description="Acidic residues" evidence="1">
    <location>
        <begin position="285"/>
        <end position="294"/>
    </location>
</feature>
<keyword evidence="3" id="KW-0378">Hydrolase</keyword>
<dbReference type="Gene3D" id="2.40.70.10">
    <property type="entry name" value="Acid Proteases"/>
    <property type="match status" value="1"/>
</dbReference>
<feature type="domain" description="Retropepsin-like aspartic endopeptidase" evidence="2">
    <location>
        <begin position="140"/>
        <end position="275"/>
    </location>
</feature>
<reference evidence="3 4" key="1">
    <citation type="submission" date="2024-02" db="EMBL/GenBank/DDBJ databases">
        <title>Marinospirillum sp. MEB 164 isolated from Lonar lake sediment.</title>
        <authorList>
            <person name="Joshi A."/>
            <person name="Thite S."/>
        </authorList>
    </citation>
    <scope>NUCLEOTIDE SEQUENCE [LARGE SCALE GENOMIC DNA]</scope>
    <source>
        <strain evidence="3 4">MEB164</strain>
    </source>
</reference>
<gene>
    <name evidence="3" type="ORF">V6U78_07075</name>
</gene>
<dbReference type="PROSITE" id="PS51257">
    <property type="entry name" value="PROKAR_LIPOPROTEIN"/>
    <property type="match status" value="1"/>
</dbReference>
<sequence length="308" mass="34932">MAFSQTRNFDHFSLPVRLQGLAALSLPLVLAGCQALTPAHLATKEDLANQQMWIATQLEQQDTRQQQVWQRQLETGFDQQQTGQQHLQSSLRHLDLRFDQRLVALERQLAQQQIADPQGQRLRAPAQQALAVEVDGKLLLGRQEWVAFPEQRLILPARIDSGANTSSLHAVNLQEFERDGETWLRFETHYQSQESEDVRVIPIEAPLVRQVRIRQASGSESRPVIRLPMRLANRTESVEFTLTDRGEMTFPVLLGRRYMMDLAVIDVAREYVQGRPELPAIAEPETAEPEEEAAAETTTEQTAQGEAE</sequence>
<feature type="region of interest" description="Disordered" evidence="1">
    <location>
        <begin position="276"/>
        <end position="308"/>
    </location>
</feature>
<dbReference type="GO" id="GO:0006508">
    <property type="term" value="P:proteolysis"/>
    <property type="evidence" value="ECO:0007669"/>
    <property type="project" value="UniProtKB-KW"/>
</dbReference>
<feature type="compositionally biased region" description="Low complexity" evidence="1">
    <location>
        <begin position="295"/>
        <end position="308"/>
    </location>
</feature>
<keyword evidence="4" id="KW-1185">Reference proteome</keyword>
<accession>A0ABW8PY77</accession>
<dbReference type="InterPro" id="IPR008503">
    <property type="entry name" value="Asp_endopeptidase"/>
</dbReference>
<evidence type="ECO:0000313" key="3">
    <source>
        <dbReference type="EMBL" id="MFK7160796.1"/>
    </source>
</evidence>
<keyword evidence="3" id="KW-0645">Protease</keyword>
<proteinExistence type="predicted"/>
<comment type="caution">
    <text evidence="3">The sequence shown here is derived from an EMBL/GenBank/DDBJ whole genome shotgun (WGS) entry which is preliminary data.</text>
</comment>
<dbReference type="RefSeq" id="WP_405338864.1">
    <property type="nucleotide sequence ID" value="NZ_JBANFI010000004.1"/>
</dbReference>
<dbReference type="InterPro" id="IPR021109">
    <property type="entry name" value="Peptidase_aspartic_dom_sf"/>
</dbReference>
<dbReference type="GO" id="GO:0008233">
    <property type="term" value="F:peptidase activity"/>
    <property type="evidence" value="ECO:0007669"/>
    <property type="project" value="UniProtKB-KW"/>
</dbReference>
<dbReference type="SUPFAM" id="SSF50630">
    <property type="entry name" value="Acid proteases"/>
    <property type="match status" value="1"/>
</dbReference>
<dbReference type="Proteomes" id="UP001621714">
    <property type="component" value="Unassembled WGS sequence"/>
</dbReference>
<organism evidence="3 4">
    <name type="scientific">Marinospirillum alkalitolerans</name>
    <dbReference type="NCBI Taxonomy" id="3123374"/>
    <lineage>
        <taxon>Bacteria</taxon>
        <taxon>Pseudomonadati</taxon>
        <taxon>Pseudomonadota</taxon>
        <taxon>Gammaproteobacteria</taxon>
        <taxon>Oceanospirillales</taxon>
        <taxon>Oceanospirillaceae</taxon>
        <taxon>Marinospirillum</taxon>
    </lineage>
</organism>
<dbReference type="EMBL" id="JBANFI010000004">
    <property type="protein sequence ID" value="MFK7160796.1"/>
    <property type="molecule type" value="Genomic_DNA"/>
</dbReference>
<protein>
    <submittedName>
        <fullName evidence="3">ATP-dependent zinc protease</fullName>
    </submittedName>
</protein>
<dbReference type="PANTHER" id="PTHR38037">
    <property type="entry name" value="ZN_PROTEASE DOMAIN-CONTAINING PROTEIN"/>
    <property type="match status" value="1"/>
</dbReference>
<name>A0ABW8PY77_9GAMM</name>
<dbReference type="Pfam" id="PF05618">
    <property type="entry name" value="Zn_protease"/>
    <property type="match status" value="1"/>
</dbReference>